<evidence type="ECO:0000256" key="1">
    <source>
        <dbReference type="SAM" id="SignalP"/>
    </source>
</evidence>
<sequence>MNRPFLTLMLSILPFPVTFADPHAIDPTMIAQSQSCTPVSIKGSQNDPQTFCMLRLDQQIFPIKNAQFEKKISLFAGDNLTTEHHSATGYIGFSSREYDPKDPKKLLHEAYLNIPLGSFGKAPTQFSYHEMGHNNFGYIIESSTNYQGIESGGIHIIAENNGKAFHQYIPTFADDFGYHGDETIG</sequence>
<organism evidence="2 3">
    <name type="scientific">Ignatzschineria rhizosphaerae</name>
    <dbReference type="NCBI Taxonomy" id="2923279"/>
    <lineage>
        <taxon>Bacteria</taxon>
        <taxon>Pseudomonadati</taxon>
        <taxon>Pseudomonadota</taxon>
        <taxon>Gammaproteobacteria</taxon>
        <taxon>Cardiobacteriales</taxon>
        <taxon>Ignatzschineriaceae</taxon>
        <taxon>Ignatzschineria</taxon>
    </lineage>
</organism>
<dbReference type="EMBL" id="CP093379">
    <property type="protein sequence ID" value="UNM96531.1"/>
    <property type="molecule type" value="Genomic_DNA"/>
</dbReference>
<accession>A0ABY3X460</accession>
<keyword evidence="1" id="KW-0732">Signal</keyword>
<name>A0ABY3X460_9GAMM</name>
<evidence type="ECO:0000313" key="2">
    <source>
        <dbReference type="EMBL" id="UNM96531.1"/>
    </source>
</evidence>
<dbReference type="RefSeq" id="WP_242150281.1">
    <property type="nucleotide sequence ID" value="NZ_CP093379.1"/>
</dbReference>
<proteinExistence type="predicted"/>
<feature type="signal peptide" evidence="1">
    <location>
        <begin position="1"/>
        <end position="20"/>
    </location>
</feature>
<keyword evidence="3" id="KW-1185">Reference proteome</keyword>
<feature type="chain" id="PRO_5046367848" evidence="1">
    <location>
        <begin position="21"/>
        <end position="185"/>
    </location>
</feature>
<evidence type="ECO:0000313" key="3">
    <source>
        <dbReference type="Proteomes" id="UP000829542"/>
    </source>
</evidence>
<protein>
    <submittedName>
        <fullName evidence="2">Uncharacterized protein</fullName>
    </submittedName>
</protein>
<reference evidence="2 3" key="1">
    <citation type="submission" date="2022-03" db="EMBL/GenBank/DDBJ databases">
        <title>Ignatzschineria rhizosphaerae HR5S32.</title>
        <authorList>
            <person name="Sun J.Q."/>
            <person name="Feng J.Y."/>
        </authorList>
    </citation>
    <scope>NUCLEOTIDE SEQUENCE [LARGE SCALE GENOMIC DNA]</scope>
    <source>
        <strain evidence="2 3">HR5S32</strain>
    </source>
</reference>
<dbReference type="Proteomes" id="UP000829542">
    <property type="component" value="Chromosome"/>
</dbReference>
<gene>
    <name evidence="2" type="ORF">MMG00_01320</name>
</gene>